<comment type="subcellular location">
    <subcellularLocation>
        <location evidence="1">Membrane</location>
        <topology evidence="1">Multi-pass membrane protein</topology>
    </subcellularLocation>
</comment>
<keyword evidence="2 6" id="KW-0812">Transmembrane</keyword>
<evidence type="ECO:0000256" key="2">
    <source>
        <dbReference type="ARBA" id="ARBA00022692"/>
    </source>
</evidence>
<dbReference type="GO" id="GO:0016020">
    <property type="term" value="C:membrane"/>
    <property type="evidence" value="ECO:0007669"/>
    <property type="project" value="UniProtKB-SubCell"/>
</dbReference>
<evidence type="ECO:0000313" key="10">
    <source>
        <dbReference type="Proteomes" id="UP000829504"/>
    </source>
</evidence>
<gene>
    <name evidence="7" type="ORF">MCC93_23600</name>
    <name evidence="8" type="ORF">MON37_04695</name>
</gene>
<evidence type="ECO:0000313" key="7">
    <source>
        <dbReference type="EMBL" id="KIC06182.1"/>
    </source>
</evidence>
<dbReference type="AlphaFoldDB" id="A0A0C1GWK4"/>
<keyword evidence="10" id="KW-1185">Reference proteome</keyword>
<evidence type="ECO:0000256" key="4">
    <source>
        <dbReference type="ARBA" id="ARBA00023136"/>
    </source>
</evidence>
<evidence type="ECO:0000256" key="3">
    <source>
        <dbReference type="ARBA" id="ARBA00022989"/>
    </source>
</evidence>
<evidence type="ECO:0000256" key="6">
    <source>
        <dbReference type="SAM" id="Phobius"/>
    </source>
</evidence>
<feature type="transmembrane region" description="Helical" evidence="6">
    <location>
        <begin position="268"/>
        <end position="289"/>
    </location>
</feature>
<feature type="transmembrane region" description="Helical" evidence="6">
    <location>
        <begin position="64"/>
        <end position="83"/>
    </location>
</feature>
<sequence length="396" mass="42305">MIDFLLYSSIRDYIYARISFFTEQVLSQNLALSLSVIVSLLTIWAMIQGYMIVTGRSQDGIKGFIYNLGKTYFIVAMALGVAAGGKFGVRTLTDTLSDGISQIMTGDSDVGSKCLTQETQAILGCKIDRNLTATQSMMGMLDGIDTADSEYLEGKVTQARWFAGVGTAGPAIVAGTMLIMFRIAMALFVGFAPIFILCLLFKKTAPLFQKWLYYGLSTIFSGVMLGVMADISMDLVTNIATTDAVSNITSALLGGGVGGIMKTVTQQLGLGLMLSALLITVPPMAGAWFNGVMGNFNGYSLFSQWNNNSSPTQNGLPPQIGGSSLAKQEVSYNKESNVQNRLTNTLPDSLGHIDNNMVVGTGVKTSVGRGDVVKAPSTEEPNGVRNSLTQDRNTKA</sequence>
<keyword evidence="3 6" id="KW-1133">Transmembrane helix</keyword>
<accession>A0A0C1GWK4</accession>
<feature type="transmembrane region" description="Helical" evidence="6">
    <location>
        <begin position="179"/>
        <end position="200"/>
    </location>
</feature>
<dbReference type="EMBL" id="CP094242">
    <property type="protein sequence ID" value="UNV88225.1"/>
    <property type="molecule type" value="Genomic_DNA"/>
</dbReference>
<dbReference type="GO" id="GO:0030255">
    <property type="term" value="P:protein secretion by the type IV secretion system"/>
    <property type="evidence" value="ECO:0007669"/>
    <property type="project" value="InterPro"/>
</dbReference>
<proteinExistence type="predicted"/>
<feature type="region of interest" description="Disordered" evidence="5">
    <location>
        <begin position="368"/>
        <end position="396"/>
    </location>
</feature>
<feature type="compositionally biased region" description="Polar residues" evidence="5">
    <location>
        <begin position="384"/>
        <end position="396"/>
    </location>
</feature>
<reference evidence="8 10" key="2">
    <citation type="submission" date="2022-03" db="EMBL/GenBank/DDBJ databases">
        <title>Genome sequencing of Morococcus cerebrosus.</title>
        <authorList>
            <person name="Baek M.-G."/>
            <person name="Yi H."/>
        </authorList>
    </citation>
    <scope>NUCLEOTIDE SEQUENCE [LARGE SCALE GENOMIC DNA]</scope>
    <source>
        <strain evidence="8 10">CIP 81.93</strain>
    </source>
</reference>
<dbReference type="Proteomes" id="UP000829504">
    <property type="component" value="Chromosome"/>
</dbReference>
<name>A0A0C1GWK4_9NEIS</name>
<dbReference type="Pfam" id="PF04610">
    <property type="entry name" value="TrbL"/>
    <property type="match status" value="1"/>
</dbReference>
<evidence type="ECO:0000256" key="1">
    <source>
        <dbReference type="ARBA" id="ARBA00004141"/>
    </source>
</evidence>
<evidence type="ECO:0000313" key="8">
    <source>
        <dbReference type="EMBL" id="UNV88225.1"/>
    </source>
</evidence>
<organism evidence="7 9">
    <name type="scientific">Morococcus cerebrosus</name>
    <dbReference type="NCBI Taxonomy" id="1056807"/>
    <lineage>
        <taxon>Bacteria</taxon>
        <taxon>Pseudomonadati</taxon>
        <taxon>Pseudomonadota</taxon>
        <taxon>Betaproteobacteria</taxon>
        <taxon>Neisseriales</taxon>
        <taxon>Neisseriaceae</taxon>
        <taxon>Morococcus</taxon>
    </lineage>
</organism>
<evidence type="ECO:0000313" key="9">
    <source>
        <dbReference type="Proteomes" id="UP000031390"/>
    </source>
</evidence>
<dbReference type="RefSeq" id="WP_052242840.1">
    <property type="nucleotide sequence ID" value="NZ_CP094242.1"/>
</dbReference>
<feature type="transmembrane region" description="Helical" evidence="6">
    <location>
        <begin position="244"/>
        <end position="261"/>
    </location>
</feature>
<dbReference type="PATRIC" id="fig|1056807.3.peg.2264"/>
<dbReference type="EMBL" id="JUFZ01000115">
    <property type="protein sequence ID" value="KIC06182.1"/>
    <property type="molecule type" value="Genomic_DNA"/>
</dbReference>
<keyword evidence="4 6" id="KW-0472">Membrane</keyword>
<evidence type="ECO:0000256" key="5">
    <source>
        <dbReference type="SAM" id="MobiDB-lite"/>
    </source>
</evidence>
<protein>
    <submittedName>
        <fullName evidence="8">Type IV secretion system protein</fullName>
    </submittedName>
</protein>
<feature type="transmembrane region" description="Helical" evidence="6">
    <location>
        <begin position="30"/>
        <end position="52"/>
    </location>
</feature>
<dbReference type="InterPro" id="IPR007688">
    <property type="entry name" value="Conjugal_tfr_TrbL/VirB6"/>
</dbReference>
<feature type="transmembrane region" description="Helical" evidence="6">
    <location>
        <begin position="212"/>
        <end position="232"/>
    </location>
</feature>
<dbReference type="Proteomes" id="UP000031390">
    <property type="component" value="Unassembled WGS sequence"/>
</dbReference>
<reference evidence="7 9" key="1">
    <citation type="submission" date="2014-12" db="EMBL/GenBank/DDBJ databases">
        <title>Genome sequence of Morococcus cerebrosus.</title>
        <authorList>
            <person name="Shin S.-K."/>
            <person name="Yi H."/>
        </authorList>
    </citation>
    <scope>NUCLEOTIDE SEQUENCE [LARGE SCALE GENOMIC DNA]</scope>
    <source>
        <strain evidence="7 9">CIP 81.93</strain>
    </source>
</reference>